<organism evidence="1 2">
    <name type="scientific">Pedosphaera parvula (strain Ellin514)</name>
    <dbReference type="NCBI Taxonomy" id="320771"/>
    <lineage>
        <taxon>Bacteria</taxon>
        <taxon>Pseudomonadati</taxon>
        <taxon>Verrucomicrobiota</taxon>
        <taxon>Pedosphaerae</taxon>
        <taxon>Pedosphaerales</taxon>
        <taxon>Pedosphaeraceae</taxon>
        <taxon>Pedosphaera</taxon>
    </lineage>
</organism>
<dbReference type="STRING" id="320771.Cflav_PD1844"/>
<dbReference type="RefSeq" id="WP_007417273.1">
    <property type="nucleotide sequence ID" value="NZ_ABOX02000038.1"/>
</dbReference>
<dbReference type="EMBL" id="ABOX02000038">
    <property type="protein sequence ID" value="EEF58748.1"/>
    <property type="molecule type" value="Genomic_DNA"/>
</dbReference>
<sequence>MRPEIRLKFESILSYPFFQAVGKPLPPSITSVKSWPVAVKEGNSRKWENCRLAARNALQEAVQRKSWERLQDWNPLADELRPLILSFVDTMLTTAPVPESYREKLRHELTWDIMFICLEEEYKDLVEPLLHIPQLDGWYAAGHFPCGWDEAEFPDHWDGIIRSGRVMVF</sequence>
<evidence type="ECO:0000313" key="2">
    <source>
        <dbReference type="Proteomes" id="UP000003688"/>
    </source>
</evidence>
<gene>
    <name evidence="1" type="ORF">Cflav_PD1844</name>
</gene>
<dbReference type="OrthoDB" id="1426432at2"/>
<comment type="caution">
    <text evidence="1">The sequence shown here is derived from an EMBL/GenBank/DDBJ whole genome shotgun (WGS) entry which is preliminary data.</text>
</comment>
<keyword evidence="2" id="KW-1185">Reference proteome</keyword>
<dbReference type="AlphaFoldDB" id="B9XN86"/>
<protein>
    <submittedName>
        <fullName evidence="1">Uncharacterized protein</fullName>
    </submittedName>
</protein>
<dbReference type="Proteomes" id="UP000003688">
    <property type="component" value="Unassembled WGS sequence"/>
</dbReference>
<evidence type="ECO:0000313" key="1">
    <source>
        <dbReference type="EMBL" id="EEF58748.1"/>
    </source>
</evidence>
<accession>B9XN86</accession>
<reference evidence="1 2" key="1">
    <citation type="journal article" date="2011" name="J. Bacteriol.">
        <title>Genome sequence of 'Pedosphaera parvula' Ellin514, an aerobic Verrucomicrobial isolate from pasture soil.</title>
        <authorList>
            <person name="Kant R."/>
            <person name="van Passel M.W."/>
            <person name="Sangwan P."/>
            <person name="Palva A."/>
            <person name="Lucas S."/>
            <person name="Copeland A."/>
            <person name="Lapidus A."/>
            <person name="Glavina Del Rio T."/>
            <person name="Dalin E."/>
            <person name="Tice H."/>
            <person name="Bruce D."/>
            <person name="Goodwin L."/>
            <person name="Pitluck S."/>
            <person name="Chertkov O."/>
            <person name="Larimer F.W."/>
            <person name="Land M.L."/>
            <person name="Hauser L."/>
            <person name="Brettin T.S."/>
            <person name="Detter J.C."/>
            <person name="Han S."/>
            <person name="de Vos W.M."/>
            <person name="Janssen P.H."/>
            <person name="Smidt H."/>
        </authorList>
    </citation>
    <scope>NUCLEOTIDE SEQUENCE [LARGE SCALE GENOMIC DNA]</scope>
    <source>
        <strain evidence="1 2">Ellin514</strain>
    </source>
</reference>
<name>B9XN86_PEDPL</name>
<proteinExistence type="predicted"/>